<dbReference type="GO" id="GO:0008061">
    <property type="term" value="F:chitin binding"/>
    <property type="evidence" value="ECO:0007669"/>
    <property type="project" value="UniProtKB-KW"/>
</dbReference>
<dbReference type="SMART" id="SM00494">
    <property type="entry name" value="ChtBD2"/>
    <property type="match status" value="4"/>
</dbReference>
<keyword evidence="4" id="KW-1015">Disulfide bond</keyword>
<evidence type="ECO:0000256" key="6">
    <source>
        <dbReference type="SAM" id="MobiDB-lite"/>
    </source>
</evidence>
<dbReference type="InParanoid" id="A0A2J7QHE0"/>
<keyword evidence="2" id="KW-0732">Signal</keyword>
<dbReference type="GO" id="GO:0005576">
    <property type="term" value="C:extracellular region"/>
    <property type="evidence" value="ECO:0007669"/>
    <property type="project" value="InterPro"/>
</dbReference>
<proteinExistence type="predicted"/>
<organism evidence="8 9">
    <name type="scientific">Cryptotermes secundus</name>
    <dbReference type="NCBI Taxonomy" id="105785"/>
    <lineage>
        <taxon>Eukaryota</taxon>
        <taxon>Metazoa</taxon>
        <taxon>Ecdysozoa</taxon>
        <taxon>Arthropoda</taxon>
        <taxon>Hexapoda</taxon>
        <taxon>Insecta</taxon>
        <taxon>Pterygota</taxon>
        <taxon>Neoptera</taxon>
        <taxon>Polyneoptera</taxon>
        <taxon>Dictyoptera</taxon>
        <taxon>Blattodea</taxon>
        <taxon>Blattoidea</taxon>
        <taxon>Termitoidae</taxon>
        <taxon>Kalotermitidae</taxon>
        <taxon>Cryptotermitinae</taxon>
        <taxon>Cryptotermes</taxon>
    </lineage>
</organism>
<keyword evidence="1" id="KW-0147">Chitin-binding</keyword>
<comment type="caution">
    <text evidence="8">The sequence shown here is derived from an EMBL/GenBank/DDBJ whole genome shotgun (WGS) entry which is preliminary data.</text>
</comment>
<evidence type="ECO:0000313" key="8">
    <source>
        <dbReference type="EMBL" id="PNF28002.1"/>
    </source>
</evidence>
<evidence type="ECO:0000256" key="5">
    <source>
        <dbReference type="ARBA" id="ARBA00023180"/>
    </source>
</evidence>
<dbReference type="Proteomes" id="UP000235965">
    <property type="component" value="Unassembled WGS sequence"/>
</dbReference>
<sequence length="312" mass="34253">MSCSKASCTTQPTTDQPCAGADKAGAFHCLQPGYFPDPTDCKQFHICNSDLSHYKGDCDEKFDATLGTCTTFDPDDKTAQTVTNTASGSETAPNTPSTQSCETLKNPCTGTNTMPVKLPSNPSYYVICIPVATKNRKEPYIYQISVAKCPEGLVFNDETVSCELSCSRKRGRFQDPDNCHSYIECSASGAKKTSCLDNLAFDPIRKSCVPESLVPGCQRTRAIEESTTTLQATTTPQATLTSTSTTAKPIPSEEFRCQATGAFPDESDCRRFITCSLVSRSDGVYFRMRRKQCPFFTYFNPRGFCQLGFCWN</sequence>
<dbReference type="SUPFAM" id="SSF57625">
    <property type="entry name" value="Invertebrate chitin-binding proteins"/>
    <property type="match status" value="3"/>
</dbReference>
<evidence type="ECO:0000256" key="3">
    <source>
        <dbReference type="ARBA" id="ARBA00022737"/>
    </source>
</evidence>
<dbReference type="InterPro" id="IPR002557">
    <property type="entry name" value="Chitin-bd_dom"/>
</dbReference>
<keyword evidence="9" id="KW-1185">Reference proteome</keyword>
<dbReference type="Gene3D" id="2.170.140.10">
    <property type="entry name" value="Chitin binding domain"/>
    <property type="match status" value="2"/>
</dbReference>
<dbReference type="Pfam" id="PF01607">
    <property type="entry name" value="CBM_14"/>
    <property type="match status" value="1"/>
</dbReference>
<evidence type="ECO:0000259" key="7">
    <source>
        <dbReference type="PROSITE" id="PS50940"/>
    </source>
</evidence>
<dbReference type="PANTHER" id="PTHR23301:SF0">
    <property type="entry name" value="CHITIN-BINDING TYPE-2 DOMAIN-CONTAINING PROTEIN-RELATED"/>
    <property type="match status" value="1"/>
</dbReference>
<protein>
    <recommendedName>
        <fullName evidence="7">Chitin-binding type-2 domain-containing protein</fullName>
    </recommendedName>
</protein>
<gene>
    <name evidence="8" type="ORF">B7P43_G13848</name>
</gene>
<keyword evidence="3" id="KW-0677">Repeat</keyword>
<evidence type="ECO:0000256" key="4">
    <source>
        <dbReference type="ARBA" id="ARBA00023157"/>
    </source>
</evidence>
<reference evidence="8 9" key="1">
    <citation type="submission" date="2017-12" db="EMBL/GenBank/DDBJ databases">
        <title>Hemimetabolous genomes reveal molecular basis of termite eusociality.</title>
        <authorList>
            <person name="Harrison M.C."/>
            <person name="Jongepier E."/>
            <person name="Robertson H.M."/>
            <person name="Arning N."/>
            <person name="Bitard-Feildel T."/>
            <person name="Chao H."/>
            <person name="Childers C.P."/>
            <person name="Dinh H."/>
            <person name="Doddapaneni H."/>
            <person name="Dugan S."/>
            <person name="Gowin J."/>
            <person name="Greiner C."/>
            <person name="Han Y."/>
            <person name="Hu H."/>
            <person name="Hughes D.S.T."/>
            <person name="Huylmans A.-K."/>
            <person name="Kemena C."/>
            <person name="Kremer L.P.M."/>
            <person name="Lee S.L."/>
            <person name="Lopez-Ezquerra A."/>
            <person name="Mallet L."/>
            <person name="Monroy-Kuhn J.M."/>
            <person name="Moser A."/>
            <person name="Murali S.C."/>
            <person name="Muzny D.M."/>
            <person name="Otani S."/>
            <person name="Piulachs M.-D."/>
            <person name="Poelchau M."/>
            <person name="Qu J."/>
            <person name="Schaub F."/>
            <person name="Wada-Katsumata A."/>
            <person name="Worley K.C."/>
            <person name="Xie Q."/>
            <person name="Ylla G."/>
            <person name="Poulsen M."/>
            <person name="Gibbs R.A."/>
            <person name="Schal C."/>
            <person name="Richards S."/>
            <person name="Belles X."/>
            <person name="Korb J."/>
            <person name="Bornberg-Bauer E."/>
        </authorList>
    </citation>
    <scope>NUCLEOTIDE SEQUENCE [LARGE SCALE GENOMIC DNA]</scope>
    <source>
        <tissue evidence="8">Whole body</tissue>
    </source>
</reference>
<dbReference type="PROSITE" id="PS50940">
    <property type="entry name" value="CHIT_BIND_II"/>
    <property type="match status" value="1"/>
</dbReference>
<accession>A0A2J7QHE0</accession>
<dbReference type="AlphaFoldDB" id="A0A2J7QHE0"/>
<evidence type="ECO:0000256" key="2">
    <source>
        <dbReference type="ARBA" id="ARBA00022729"/>
    </source>
</evidence>
<dbReference type="PANTHER" id="PTHR23301">
    <property type="entry name" value="CHITIN BINDING PERITROPHIN-A"/>
    <property type="match status" value="1"/>
</dbReference>
<feature type="domain" description="Chitin-binding type-2" evidence="7">
    <location>
        <begin position="163"/>
        <end position="219"/>
    </location>
</feature>
<dbReference type="EMBL" id="NEVH01013976">
    <property type="protein sequence ID" value="PNF28002.1"/>
    <property type="molecule type" value="Genomic_DNA"/>
</dbReference>
<dbReference type="OrthoDB" id="6597859at2759"/>
<keyword evidence="5" id="KW-0325">Glycoprotein</keyword>
<name>A0A2J7QHE0_9NEOP</name>
<dbReference type="InterPro" id="IPR051940">
    <property type="entry name" value="Chitin_bind-dev_reg"/>
</dbReference>
<dbReference type="InterPro" id="IPR036508">
    <property type="entry name" value="Chitin-bd_dom_sf"/>
</dbReference>
<evidence type="ECO:0000313" key="9">
    <source>
        <dbReference type="Proteomes" id="UP000235965"/>
    </source>
</evidence>
<evidence type="ECO:0000256" key="1">
    <source>
        <dbReference type="ARBA" id="ARBA00022669"/>
    </source>
</evidence>
<feature type="region of interest" description="Disordered" evidence="6">
    <location>
        <begin position="80"/>
        <end position="100"/>
    </location>
</feature>